<evidence type="ECO:0000313" key="3">
    <source>
        <dbReference type="Proteomes" id="UP000278475"/>
    </source>
</evidence>
<reference evidence="2 3" key="1">
    <citation type="submission" date="2018-06" db="EMBL/GenBank/DDBJ databases">
        <title>Extensive metabolic versatility and redundancy in microbially diverse, dynamic hydrothermal sediments.</title>
        <authorList>
            <person name="Dombrowski N."/>
            <person name="Teske A."/>
            <person name="Baker B.J."/>
        </authorList>
    </citation>
    <scope>NUCLEOTIDE SEQUENCE [LARGE SCALE GENOMIC DNA]</scope>
    <source>
        <strain evidence="2">B66_G16</strain>
    </source>
</reference>
<evidence type="ECO:0000259" key="1">
    <source>
        <dbReference type="Pfam" id="PF19077"/>
    </source>
</evidence>
<dbReference type="InterPro" id="IPR044016">
    <property type="entry name" value="Big_13"/>
</dbReference>
<dbReference type="EMBL" id="QMQV01000114">
    <property type="protein sequence ID" value="RLE47651.1"/>
    <property type="molecule type" value="Genomic_DNA"/>
</dbReference>
<dbReference type="Proteomes" id="UP000278475">
    <property type="component" value="Unassembled WGS sequence"/>
</dbReference>
<gene>
    <name evidence="2" type="ORF">DRJ31_08540</name>
</gene>
<dbReference type="Gene3D" id="3.30.1920.20">
    <property type="match status" value="1"/>
</dbReference>
<dbReference type="Pfam" id="PF19077">
    <property type="entry name" value="Big_13"/>
    <property type="match status" value="1"/>
</dbReference>
<protein>
    <recommendedName>
        <fullName evidence="1">Bacterial Ig-like domain-containing protein</fullName>
    </recommendedName>
</protein>
<dbReference type="InterPro" id="IPR013783">
    <property type="entry name" value="Ig-like_fold"/>
</dbReference>
<dbReference type="NCBIfam" id="NF047446">
    <property type="entry name" value="barrel_OmpL47"/>
    <property type="match status" value="1"/>
</dbReference>
<feature type="domain" description="Bacterial Ig-like" evidence="1">
    <location>
        <begin position="1338"/>
        <end position="1396"/>
    </location>
</feature>
<sequence length="1458" mass="160717">VTAILLNLDNNVTDVMTIHIIIKEPVFNVTVEYLGMDNHTLIQTYKLVNHGDTIADLSVYLTGPASSFAYIYPSINHARVEAGSTMIFYIIPVLSMLPEDPRLTNGTIIVETKDPSSYNFSTHYFKPPKGYTIYRIILKSMTLSARAADWYCTNRPNVKVKMKISTDPPSLTGDALLFITFTPKSDVKPHDGSITVNGYPVYSWSNTIPSGIVSAPVPLDVLGLNPKGGVSEAIIDINTQHMNGGHYIVATDFQLLVNVKGGVYYIAAKNDEEAREKVYEAFKPNMVAVEPISCKFIQEPPAYIKALITAIKGGYEFDLGKVDAPSILKNLFKTAISVKAKVYGQATIGATTISVGIYGELNLEFGMEVIEGKLWGNALWAIKNCEWKFCGGEIGGSLMYGKKMAFPLPKTWLKYINDYGIKLEAKVVIGISEAKIKLNERLRIDSLQSLMIGIEISGMGELDLGDGDKLSLELKLCGYFGWENNAITGKVTVSVKGDLSIDLTIWEYTYSGEYGVKFVYTSRTGWEVKPYSDPYATLYNYYFYPEQLDYPYIMLANQYTSSTPSLSYMPGKGLVAVWIASDGNKSTIMYSVYNGTSWNTPEEVPTMTTDLWYTGVKTTIVKDKLFALVTGIKPFDPSGMSYDDVEELLGNKTLYYMAWDGSSWSMLMPITTGVAGLYDIASHGDTAIAVWKTNTSDGEAIACSIMKDMVWGSPSIITGTVVGGGEFMIRDLAVGYINGEPVIVWTRDVYRGVEDEMWVSIATRTYYTLMTNGSWTAPLEVPGAVDAWSLDVVSSGDTLYAVWSMNNHTLYVTTYNGSSWSSSAPIGLGLGQEVVYSGGRLFVLARAFYNVSYRDIALYIVNTSTLGSSPVQYVTHDAMDDREYDIGATPTGRLIIVWTRRPSNTTELPENYTYAYGLYYTRLSEISLTGLDLSTNTTVEGTPVTVYVNVTNYGDEEVSLDVVVLLNNSIVYSNTLTILADTTISEIFNVTPLHAGVYWLEVKLVNMTSPSIYPELSRGSWIESRAFMEVYEPVNESFVEGVVSVRGFIDGLNPANVIVAYVRDSSYTIIANLTSVLGSWETPFDTTAISDGPVRLIVEASILDGAETREHRIMLHIDNTPPHMEVINPANNTYVSGLVNVTVNAYDNYYPLPTPPLYRINMSNWIPLETLGEDIYYTILNTTEYPDGTMLFIELYVVDTSGKTVLSSLLVTVDNTPPDTTDNSTAEWFNRDVIVVLSPTDNLSGVNTTYYRVDGGEWFTGAIVYIPAPSDHSNDGVHSIEYYSMDNAGNIEPTRTAHIYIDTEPPAISIYGVYNASYVKGVVQVYGVVSDLLSGVESLLMSIDDGVWNNVALTNGSWSYVLDTTILNDGEHVLSIMVVDEAGNSQTTTIEFIVDNTVPLAEFISPVNGSLVSETITIEFSYSDAYLDKSRLIIDGELIDVTGSYSYALDTTMYPDGA</sequence>
<dbReference type="InterPro" id="IPR058094">
    <property type="entry name" value="Ig-like_OmpL47-like"/>
</dbReference>
<accession>A0A497EL04</accession>
<feature type="non-terminal residue" evidence="2">
    <location>
        <position position="1"/>
    </location>
</feature>
<name>A0A497EL04_9CREN</name>
<feature type="non-terminal residue" evidence="2">
    <location>
        <position position="1458"/>
    </location>
</feature>
<comment type="caution">
    <text evidence="2">The sequence shown here is derived from an EMBL/GenBank/DDBJ whole genome shotgun (WGS) entry which is preliminary data.</text>
</comment>
<organism evidence="2 3">
    <name type="scientific">Thermoproteota archaeon</name>
    <dbReference type="NCBI Taxonomy" id="2056631"/>
    <lineage>
        <taxon>Archaea</taxon>
        <taxon>Thermoproteota</taxon>
    </lineage>
</organism>
<dbReference type="Gene3D" id="2.60.40.10">
    <property type="entry name" value="Immunoglobulins"/>
    <property type="match status" value="1"/>
</dbReference>
<evidence type="ECO:0000313" key="2">
    <source>
        <dbReference type="EMBL" id="RLE47651.1"/>
    </source>
</evidence>
<proteinExistence type="predicted"/>